<reference evidence="9" key="3">
    <citation type="submission" date="2025-09" db="UniProtKB">
        <authorList>
            <consortium name="Ensembl"/>
        </authorList>
    </citation>
    <scope>IDENTIFICATION</scope>
</reference>
<accession>A0A2I3HXE1</accession>
<evidence type="ECO:0000256" key="1">
    <source>
        <dbReference type="ARBA" id="ARBA00022529"/>
    </source>
</evidence>
<dbReference type="GO" id="GO:0005615">
    <property type="term" value="C:extracellular space"/>
    <property type="evidence" value="ECO:0007669"/>
    <property type="project" value="InterPro"/>
</dbReference>
<dbReference type="OMA" id="CHCSRTF"/>
<dbReference type="SMART" id="SM01418">
    <property type="entry name" value="Defensin_propep"/>
    <property type="match status" value="1"/>
</dbReference>
<proteinExistence type="inferred from homology"/>
<evidence type="ECO:0000313" key="10">
    <source>
        <dbReference type="Proteomes" id="UP000001073"/>
    </source>
</evidence>
<dbReference type="GO" id="GO:0050830">
    <property type="term" value="P:defense response to Gram-positive bacterium"/>
    <property type="evidence" value="ECO:0007669"/>
    <property type="project" value="TreeGrafter"/>
</dbReference>
<dbReference type="AlphaFoldDB" id="A0A2I3HXE1"/>
<evidence type="ECO:0000256" key="4">
    <source>
        <dbReference type="ARBA" id="ARBA00022940"/>
    </source>
</evidence>
<dbReference type="Proteomes" id="UP000001073">
    <property type="component" value="Chromosome 4"/>
</dbReference>
<dbReference type="GO" id="GO:0019731">
    <property type="term" value="P:antibacterial humoral response"/>
    <property type="evidence" value="ECO:0007669"/>
    <property type="project" value="TreeGrafter"/>
</dbReference>
<reference evidence="9 10" key="1">
    <citation type="submission" date="2012-10" db="EMBL/GenBank/DDBJ databases">
        <authorList>
            <consortium name="Gibbon Genome Sequencing Consortium"/>
        </authorList>
    </citation>
    <scope>NUCLEOTIDE SEQUENCE [LARGE SCALE GENOMIC DNA]</scope>
</reference>
<protein>
    <recommendedName>
        <fullName evidence="8">Alpha-defensin N-terminal domain-containing protein</fullName>
    </recommendedName>
</protein>
<evidence type="ECO:0000256" key="7">
    <source>
        <dbReference type="SAM" id="SignalP"/>
    </source>
</evidence>
<evidence type="ECO:0000313" key="9">
    <source>
        <dbReference type="Ensembl" id="ENSNLEP00000048177.1"/>
    </source>
</evidence>
<feature type="chain" id="PRO_5014186833" description="Alpha-defensin N-terminal domain-containing protein" evidence="7">
    <location>
        <begin position="21"/>
        <end position="94"/>
    </location>
</feature>
<dbReference type="GO" id="GO:0031012">
    <property type="term" value="C:extracellular matrix"/>
    <property type="evidence" value="ECO:0007669"/>
    <property type="project" value="TreeGrafter"/>
</dbReference>
<evidence type="ECO:0000256" key="6">
    <source>
        <dbReference type="ARBA" id="ARBA00037997"/>
    </source>
</evidence>
<keyword evidence="1" id="KW-0929">Antimicrobial</keyword>
<keyword evidence="5" id="KW-0044">Antibiotic</keyword>
<reference evidence="9" key="2">
    <citation type="submission" date="2025-08" db="UniProtKB">
        <authorList>
            <consortium name="Ensembl"/>
        </authorList>
    </citation>
    <scope>IDENTIFICATION</scope>
</reference>
<dbReference type="InterPro" id="IPR016327">
    <property type="entry name" value="Alpha-defensin"/>
</dbReference>
<dbReference type="PANTHER" id="PTHR11876">
    <property type="entry name" value="ALPHA-DEFENSIN 1"/>
    <property type="match status" value="1"/>
</dbReference>
<dbReference type="STRING" id="61853.ENSNLEP00000048177"/>
<dbReference type="PANTHER" id="PTHR11876:SF34">
    <property type="entry name" value="DEMIDEFENSIN-3"/>
    <property type="match status" value="1"/>
</dbReference>
<organism evidence="9 10">
    <name type="scientific">Nomascus leucogenys</name>
    <name type="common">Northern white-cheeked gibbon</name>
    <name type="synonym">Hylobates leucogenys</name>
    <dbReference type="NCBI Taxonomy" id="61853"/>
    <lineage>
        <taxon>Eukaryota</taxon>
        <taxon>Metazoa</taxon>
        <taxon>Chordata</taxon>
        <taxon>Craniata</taxon>
        <taxon>Vertebrata</taxon>
        <taxon>Euteleostomi</taxon>
        <taxon>Mammalia</taxon>
        <taxon>Eutheria</taxon>
        <taxon>Euarchontoglires</taxon>
        <taxon>Primates</taxon>
        <taxon>Haplorrhini</taxon>
        <taxon>Catarrhini</taxon>
        <taxon>Hylobatidae</taxon>
        <taxon>Nomascus</taxon>
    </lineage>
</organism>
<dbReference type="GO" id="GO:0051673">
    <property type="term" value="P:disruption of plasma membrane integrity in another organism"/>
    <property type="evidence" value="ECO:0007669"/>
    <property type="project" value="TreeGrafter"/>
</dbReference>
<dbReference type="PIRSF" id="PIRSF001875">
    <property type="entry name" value="Alpha-defensin"/>
    <property type="match status" value="1"/>
</dbReference>
<dbReference type="EMBL" id="ADFV01065624">
    <property type="status" value="NOT_ANNOTATED_CDS"/>
    <property type="molecule type" value="Genomic_DNA"/>
</dbReference>
<dbReference type="GO" id="GO:0050832">
    <property type="term" value="P:defense response to fungus"/>
    <property type="evidence" value="ECO:0007669"/>
    <property type="project" value="UniProtKB-KW"/>
</dbReference>
<comment type="similarity">
    <text evidence="6">Belongs to the alpha-defensin family. Theta subfamily.</text>
</comment>
<dbReference type="GO" id="GO:0050829">
    <property type="term" value="P:defense response to Gram-negative bacterium"/>
    <property type="evidence" value="ECO:0007669"/>
    <property type="project" value="TreeGrafter"/>
</dbReference>
<evidence type="ECO:0000259" key="8">
    <source>
        <dbReference type="SMART" id="SM01418"/>
    </source>
</evidence>
<sequence>MRTLALLTATVLLVALQALGEPLQATADEAAAQEQTGADDQEVAHAFTWDESAALPLSGSGRGLRCVCRRRFCRALQRRFGTCAFGAFYLACCL</sequence>
<evidence type="ECO:0000256" key="2">
    <source>
        <dbReference type="ARBA" id="ARBA00022577"/>
    </source>
</evidence>
<keyword evidence="3 7" id="KW-0732">Signal</keyword>
<dbReference type="GeneTree" id="ENSGT00940000153268"/>
<dbReference type="GO" id="GO:0002227">
    <property type="term" value="P:innate immune response in mucosa"/>
    <property type="evidence" value="ECO:0007669"/>
    <property type="project" value="TreeGrafter"/>
</dbReference>
<feature type="signal peptide" evidence="7">
    <location>
        <begin position="1"/>
        <end position="20"/>
    </location>
</feature>
<keyword evidence="2" id="KW-0295">Fungicide</keyword>
<evidence type="ECO:0000256" key="3">
    <source>
        <dbReference type="ARBA" id="ARBA00022729"/>
    </source>
</evidence>
<feature type="domain" description="Alpha-defensin N-terminal" evidence="8">
    <location>
        <begin position="1"/>
        <end position="52"/>
    </location>
</feature>
<dbReference type="GO" id="GO:0061844">
    <property type="term" value="P:antimicrobial humoral immune response mediated by antimicrobial peptide"/>
    <property type="evidence" value="ECO:0007669"/>
    <property type="project" value="TreeGrafter"/>
</dbReference>
<dbReference type="InParanoid" id="A0A2I3HXE1"/>
<dbReference type="Ensembl" id="ENSNLET00000042587.1">
    <property type="protein sequence ID" value="ENSNLEP00000048177.1"/>
    <property type="gene ID" value="ENSNLEG00000032275.1"/>
</dbReference>
<keyword evidence="10" id="KW-1185">Reference proteome</keyword>
<dbReference type="GO" id="GO:0071222">
    <property type="term" value="P:cellular response to lipopolysaccharide"/>
    <property type="evidence" value="ECO:0007669"/>
    <property type="project" value="TreeGrafter"/>
</dbReference>
<keyword evidence="4" id="KW-0211">Defensin</keyword>
<evidence type="ECO:0000256" key="5">
    <source>
        <dbReference type="ARBA" id="ARBA00023022"/>
    </source>
</evidence>
<dbReference type="GO" id="GO:0031640">
    <property type="term" value="P:killing of cells of another organism"/>
    <property type="evidence" value="ECO:0007669"/>
    <property type="project" value="UniProtKB-KW"/>
</dbReference>
<dbReference type="Pfam" id="PF00879">
    <property type="entry name" value="Defensin_propep"/>
    <property type="match status" value="1"/>
</dbReference>
<name>A0A2I3HXE1_NOMLE</name>
<dbReference type="InterPro" id="IPR002366">
    <property type="entry name" value="Alpha-defensin_N"/>
</dbReference>